<dbReference type="AlphaFoldDB" id="A0AAY4D9Y2"/>
<evidence type="ECO:0000313" key="13">
    <source>
        <dbReference type="Proteomes" id="UP000694580"/>
    </source>
</evidence>
<feature type="domain" description="Connexin N-terminal" evidence="10">
    <location>
        <begin position="42"/>
        <end position="75"/>
    </location>
</feature>
<dbReference type="Gene3D" id="1.20.1440.80">
    <property type="entry name" value="Gap junction channel protein cysteine-rich domain"/>
    <property type="match status" value="1"/>
</dbReference>
<evidence type="ECO:0000256" key="9">
    <source>
        <dbReference type="SAM" id="Phobius"/>
    </source>
</evidence>
<dbReference type="GeneTree" id="ENSGT01030000234513"/>
<evidence type="ECO:0000313" key="12">
    <source>
        <dbReference type="Ensembl" id="ENSDCDP00010042228.1"/>
    </source>
</evidence>
<dbReference type="SMART" id="SM00037">
    <property type="entry name" value="CNX"/>
    <property type="match status" value="1"/>
</dbReference>
<accession>A0AAY4D9Y2</accession>
<evidence type="ECO:0000256" key="8">
    <source>
        <dbReference type="ARBA" id="ARBA00023136"/>
    </source>
</evidence>
<feature type="transmembrane region" description="Helical" evidence="9">
    <location>
        <begin position="185"/>
        <end position="209"/>
    </location>
</feature>
<evidence type="ECO:0000259" key="11">
    <source>
        <dbReference type="SMART" id="SM01089"/>
    </source>
</evidence>
<evidence type="ECO:0000256" key="2">
    <source>
        <dbReference type="ARBA" id="ARBA00004651"/>
    </source>
</evidence>
<evidence type="ECO:0000256" key="1">
    <source>
        <dbReference type="ARBA" id="ARBA00004610"/>
    </source>
</evidence>
<feature type="transmembrane region" description="Helical" evidence="9">
    <location>
        <begin position="77"/>
        <end position="97"/>
    </location>
</feature>
<feature type="transmembrane region" description="Helical" evidence="9">
    <location>
        <begin position="131"/>
        <end position="153"/>
    </location>
</feature>
<dbReference type="InterPro" id="IPR019570">
    <property type="entry name" value="Connexin_CCC"/>
</dbReference>
<dbReference type="GO" id="GO:0007267">
    <property type="term" value="P:cell-cell signaling"/>
    <property type="evidence" value="ECO:0007669"/>
    <property type="project" value="TreeGrafter"/>
</dbReference>
<keyword evidence="3" id="KW-1003">Cell membrane</keyword>
<dbReference type="Proteomes" id="UP000694580">
    <property type="component" value="Chromosome 20"/>
</dbReference>
<reference evidence="12" key="3">
    <citation type="submission" date="2025-09" db="UniProtKB">
        <authorList>
            <consortium name="Ensembl"/>
        </authorList>
    </citation>
    <scope>IDENTIFICATION</scope>
</reference>
<dbReference type="PANTHER" id="PTHR11984">
    <property type="entry name" value="CONNEXIN"/>
    <property type="match status" value="1"/>
</dbReference>
<keyword evidence="8 9" id="KW-0472">Membrane</keyword>
<evidence type="ECO:0000256" key="4">
    <source>
        <dbReference type="ARBA" id="ARBA00022692"/>
    </source>
</evidence>
<proteinExistence type="predicted"/>
<evidence type="ECO:0000256" key="6">
    <source>
        <dbReference type="ARBA" id="ARBA00022949"/>
    </source>
</evidence>
<sequence length="272" mass="31467">MNWAFLRGLISGVNKYSTAFSRIWLSVVFIFRLMVFLVAVEKVWGDEQGNFDCDTRQPGCQNVCYDHFFPISYSRLWALQLIFVTCPSFMVVLHVAYRKDRERKHELKHGKGCSRLYADAGKKRGGLWWTYLLSLLFKMAVDGIFIFLVFYIYEENFFPLVVKCREAPCPNTVNCFIGRPTEKRIFTIFMVVTSGVCILLTFSEMVYMVGKRCAECIRRPGRRHQVSSVSALIAKDHNLYNEASMLKEQQALPVESKTPIITHLNLCYCLIS</sequence>
<dbReference type="SMART" id="SM01089">
    <property type="entry name" value="Connexin_CCC"/>
    <property type="match status" value="1"/>
</dbReference>
<organism evidence="12 13">
    <name type="scientific">Denticeps clupeoides</name>
    <name type="common">denticle herring</name>
    <dbReference type="NCBI Taxonomy" id="299321"/>
    <lineage>
        <taxon>Eukaryota</taxon>
        <taxon>Metazoa</taxon>
        <taxon>Chordata</taxon>
        <taxon>Craniata</taxon>
        <taxon>Vertebrata</taxon>
        <taxon>Euteleostomi</taxon>
        <taxon>Actinopterygii</taxon>
        <taxon>Neopterygii</taxon>
        <taxon>Teleostei</taxon>
        <taxon>Clupei</taxon>
        <taxon>Clupeiformes</taxon>
        <taxon>Denticipitoidei</taxon>
        <taxon>Denticipitidae</taxon>
        <taxon>Denticeps</taxon>
    </lineage>
</organism>
<dbReference type="Ensembl" id="ENSDCDT00010052260.1">
    <property type="protein sequence ID" value="ENSDCDP00010042228.1"/>
    <property type="gene ID" value="ENSDCDG00010026615.1"/>
</dbReference>
<evidence type="ECO:0000259" key="10">
    <source>
        <dbReference type="SMART" id="SM00037"/>
    </source>
</evidence>
<dbReference type="InterPro" id="IPR038359">
    <property type="entry name" value="Connexin_N_sf"/>
</dbReference>
<feature type="transmembrane region" description="Helical" evidence="9">
    <location>
        <begin position="21"/>
        <end position="40"/>
    </location>
</feature>
<keyword evidence="7 9" id="KW-1133">Transmembrane helix</keyword>
<evidence type="ECO:0000256" key="5">
    <source>
        <dbReference type="ARBA" id="ARBA00022868"/>
    </source>
</evidence>
<reference evidence="12" key="2">
    <citation type="submission" date="2025-08" db="UniProtKB">
        <authorList>
            <consortium name="Ensembl"/>
        </authorList>
    </citation>
    <scope>IDENTIFICATION</scope>
</reference>
<dbReference type="PRINTS" id="PR00206">
    <property type="entry name" value="CONNEXIN"/>
</dbReference>
<keyword evidence="13" id="KW-1185">Reference proteome</keyword>
<dbReference type="InterPro" id="IPR017990">
    <property type="entry name" value="Connexin_CS"/>
</dbReference>
<dbReference type="Pfam" id="PF00029">
    <property type="entry name" value="Connexin"/>
    <property type="match status" value="1"/>
</dbReference>
<dbReference type="InterPro" id="IPR000500">
    <property type="entry name" value="Connexin"/>
</dbReference>
<gene>
    <name evidence="12" type="primary">LOC114770612</name>
</gene>
<evidence type="ECO:0008006" key="14">
    <source>
        <dbReference type="Google" id="ProtNLM"/>
    </source>
</evidence>
<protein>
    <recommendedName>
        <fullName evidence="14">Gap junction protein</fullName>
    </recommendedName>
</protein>
<feature type="domain" description="Connexin cysteine-rich" evidence="11">
    <location>
        <begin position="141"/>
        <end position="208"/>
    </location>
</feature>
<dbReference type="PANTHER" id="PTHR11984:SF29">
    <property type="entry name" value="GAP JUNCTION BETA-5 PROTEIN"/>
    <property type="match status" value="1"/>
</dbReference>
<reference evidence="12 13" key="1">
    <citation type="submission" date="2020-06" db="EMBL/GenBank/DDBJ databases">
        <authorList>
            <consortium name="Wellcome Sanger Institute Data Sharing"/>
        </authorList>
    </citation>
    <scope>NUCLEOTIDE SEQUENCE [LARGE SCALE GENOMIC DNA]</scope>
</reference>
<keyword evidence="5" id="KW-0303">Gap junction</keyword>
<keyword evidence="4 9" id="KW-0812">Transmembrane</keyword>
<evidence type="ECO:0000256" key="3">
    <source>
        <dbReference type="ARBA" id="ARBA00022475"/>
    </source>
</evidence>
<evidence type="ECO:0000256" key="7">
    <source>
        <dbReference type="ARBA" id="ARBA00022989"/>
    </source>
</evidence>
<name>A0AAY4D9Y2_9TELE</name>
<dbReference type="InterPro" id="IPR013092">
    <property type="entry name" value="Connexin_N"/>
</dbReference>
<keyword evidence="6" id="KW-0965">Cell junction</keyword>
<comment type="subcellular location">
    <subcellularLocation>
        <location evidence="1">Cell junction</location>
        <location evidence="1">Gap junction</location>
    </subcellularLocation>
    <subcellularLocation>
        <location evidence="2">Cell membrane</location>
        <topology evidence="2">Multi-pass membrane protein</topology>
    </subcellularLocation>
</comment>
<dbReference type="GO" id="GO:0005922">
    <property type="term" value="C:connexin complex"/>
    <property type="evidence" value="ECO:0007669"/>
    <property type="project" value="InterPro"/>
</dbReference>
<dbReference type="GO" id="GO:0005243">
    <property type="term" value="F:gap junction channel activity"/>
    <property type="evidence" value="ECO:0007669"/>
    <property type="project" value="TreeGrafter"/>
</dbReference>
<dbReference type="PROSITE" id="PS00407">
    <property type="entry name" value="CONNEXINS_1"/>
    <property type="match status" value="1"/>
</dbReference>